<evidence type="ECO:0000313" key="2">
    <source>
        <dbReference type="Proteomes" id="UP000663508"/>
    </source>
</evidence>
<dbReference type="AlphaFoldDB" id="A0A8H8WS55"/>
<dbReference type="Proteomes" id="UP000663508">
    <property type="component" value="Chromosome"/>
</dbReference>
<proteinExistence type="predicted"/>
<sequence>MQIHLYCMCLNEAKIIPYFLSHYRDIATRIHVMDNGSSDDSLHLLAGDERITVAQVKTQHESFADTYTSLMNNAWKPSRTSADWVITAEMDEHLHHPDLPEYLRQCRADGVTLLTCVGYNMIAEAFPTDPRPLWRQIVRGARAPDYDKPAVFDPQAIAEINYRHGRHAADPTGRIRPEARRQVKLLHYKSLGLDYVCERNDTLAVGLKAVDIQNRRGAHYLRDRAQTRADFETIRAQARRVPGLRLDGGVPEPTFEDEIDLLDRSGLFDPVHYLAHNRDVASAGIDPLVHFCTFGWREDRSPNTHFKPHWYHRIYGNEVSGEVNPLLDYIVEGERLGRFPAPDFDPELYRLAQRLAPGESPLRHLLASERRSKA</sequence>
<organism evidence="1 2">
    <name type="scientific">Methylobacterium indicum</name>
    <dbReference type="NCBI Taxonomy" id="1775910"/>
    <lineage>
        <taxon>Bacteria</taxon>
        <taxon>Pseudomonadati</taxon>
        <taxon>Pseudomonadota</taxon>
        <taxon>Alphaproteobacteria</taxon>
        <taxon>Hyphomicrobiales</taxon>
        <taxon>Methylobacteriaceae</taxon>
        <taxon>Methylobacterium</taxon>
    </lineage>
</organism>
<protein>
    <recommendedName>
        <fullName evidence="3">Glycosyl transferase family 2</fullName>
    </recommendedName>
</protein>
<reference evidence="1" key="1">
    <citation type="submission" date="2020-11" db="EMBL/GenBank/DDBJ databases">
        <title>Complete genome sequence of a novel pathogenic Methylobacterium strain isolated from rice in Vietnam.</title>
        <authorList>
            <person name="Lai K."/>
            <person name="Okazaki S."/>
            <person name="Higashi K."/>
            <person name="Mori H."/>
            <person name="Toyoda A."/>
            <person name="Kurokawa K."/>
        </authorList>
    </citation>
    <scope>NUCLEOTIDE SEQUENCE</scope>
    <source>
        <strain evidence="1">VL1</strain>
    </source>
</reference>
<dbReference type="SUPFAM" id="SSF53448">
    <property type="entry name" value="Nucleotide-diphospho-sugar transferases"/>
    <property type="match status" value="1"/>
</dbReference>
<dbReference type="KEGG" id="mind:mvi_17410"/>
<dbReference type="Pfam" id="PF13704">
    <property type="entry name" value="Glyco_tranf_2_4"/>
    <property type="match status" value="1"/>
</dbReference>
<name>A0A8H8WS55_9HYPH</name>
<evidence type="ECO:0008006" key="3">
    <source>
        <dbReference type="Google" id="ProtNLM"/>
    </source>
</evidence>
<accession>A0A8H8WS55</accession>
<dbReference type="RefSeq" id="WP_207182319.1">
    <property type="nucleotide sequence ID" value="NZ_AP024145.1"/>
</dbReference>
<dbReference type="InterPro" id="IPR029044">
    <property type="entry name" value="Nucleotide-diphossugar_trans"/>
</dbReference>
<evidence type="ECO:0000313" key="1">
    <source>
        <dbReference type="EMBL" id="BCM83280.1"/>
    </source>
</evidence>
<gene>
    <name evidence="1" type="ORF">mvi_17410</name>
</gene>
<dbReference type="EMBL" id="AP024145">
    <property type="protein sequence ID" value="BCM83280.1"/>
    <property type="molecule type" value="Genomic_DNA"/>
</dbReference>